<name>A0A3S4NHP8_STRAP</name>
<evidence type="ECO:0000313" key="11">
    <source>
        <dbReference type="Proteomes" id="UP000278419"/>
    </source>
</evidence>
<evidence type="ECO:0000313" key="10">
    <source>
        <dbReference type="EMBL" id="VED97198.1"/>
    </source>
</evidence>
<comment type="subcellular location">
    <subcellularLocation>
        <location evidence="1">Cell membrane</location>
        <topology evidence="1">Multi-pass membrane protein</topology>
    </subcellularLocation>
</comment>
<evidence type="ECO:0000313" key="9">
    <source>
        <dbReference type="EMBL" id="VED97125.1"/>
    </source>
</evidence>
<dbReference type="GO" id="GO:0005886">
    <property type="term" value="C:plasma membrane"/>
    <property type="evidence" value="ECO:0007669"/>
    <property type="project" value="UniProtKB-SubCell"/>
</dbReference>
<feature type="transmembrane region" description="Helical" evidence="8">
    <location>
        <begin position="56"/>
        <end position="81"/>
    </location>
</feature>
<dbReference type="Proteomes" id="UP000278419">
    <property type="component" value="Chromosome"/>
</dbReference>
<evidence type="ECO:0000256" key="3">
    <source>
        <dbReference type="ARBA" id="ARBA00022475"/>
    </source>
</evidence>
<dbReference type="InterPro" id="IPR027417">
    <property type="entry name" value="P-loop_NTPase"/>
</dbReference>
<keyword evidence="6 8" id="KW-0472">Membrane</keyword>
<evidence type="ECO:0000256" key="4">
    <source>
        <dbReference type="ARBA" id="ARBA00022692"/>
    </source>
</evidence>
<dbReference type="Gene3D" id="3.40.50.300">
    <property type="entry name" value="P-loop containing nucleotide triphosphate hydrolases"/>
    <property type="match status" value="1"/>
</dbReference>
<dbReference type="InterPro" id="IPR051539">
    <property type="entry name" value="T4SS-coupling_protein"/>
</dbReference>
<dbReference type="EMBL" id="LR134283">
    <property type="protein sequence ID" value="VED97198.1"/>
    <property type="molecule type" value="Genomic_DNA"/>
</dbReference>
<feature type="region of interest" description="Disordered" evidence="7">
    <location>
        <begin position="497"/>
        <end position="517"/>
    </location>
</feature>
<dbReference type="GeneID" id="93962687"/>
<evidence type="ECO:0000256" key="6">
    <source>
        <dbReference type="ARBA" id="ARBA00023136"/>
    </source>
</evidence>
<dbReference type="Pfam" id="PF02534">
    <property type="entry name" value="T4SS-DNA_transf"/>
    <property type="match status" value="1"/>
</dbReference>
<evidence type="ECO:0000256" key="2">
    <source>
        <dbReference type="ARBA" id="ARBA00008806"/>
    </source>
</evidence>
<gene>
    <name evidence="9" type="primary">traG_1</name>
    <name evidence="10" type="synonym">traG_2</name>
    <name evidence="9" type="ORF">NCTC10713_00014</name>
    <name evidence="10" type="ORF">NCTC10713_00100</name>
</gene>
<dbReference type="CDD" id="cd01127">
    <property type="entry name" value="TrwB_TraG_TraD_VirD4"/>
    <property type="match status" value="1"/>
</dbReference>
<evidence type="ECO:0000256" key="1">
    <source>
        <dbReference type="ARBA" id="ARBA00004651"/>
    </source>
</evidence>
<reference evidence="9 11" key="1">
    <citation type="submission" date="2018-12" db="EMBL/GenBank/DDBJ databases">
        <authorList>
            <consortium name="Pathogen Informatics"/>
        </authorList>
    </citation>
    <scope>NUCLEOTIDE SEQUENCE [LARGE SCALE GENOMIC DNA]</scope>
    <source>
        <strain evidence="9 11">NCTC10713</strain>
    </source>
</reference>
<feature type="transmembrane region" description="Helical" evidence="8">
    <location>
        <begin position="12"/>
        <end position="32"/>
    </location>
</feature>
<comment type="similarity">
    <text evidence="2">Belongs to the VirD4/TraG family.</text>
</comment>
<dbReference type="EMBL" id="LR134283">
    <property type="protein sequence ID" value="VED97125.1"/>
    <property type="molecule type" value="Genomic_DNA"/>
</dbReference>
<dbReference type="RefSeq" id="WP_003030370.1">
    <property type="nucleotide sequence ID" value="NZ_AP018548.1"/>
</dbReference>
<dbReference type="InterPro" id="IPR003688">
    <property type="entry name" value="TraG/VirD4"/>
</dbReference>
<sequence>MQVQKKPFFPYLLLSLVLAFATHRCYVLYSVAPEPDMTNLFSQYTYVFKNFFVSPYLYFDISPLALFSALVGFFIGMLFYLKVKLGGNYRHGEESGSARFATAQELQGFQDKKLSNNMIFSKQAMMGLFNKLLPFEWQLNKNVLVVGLPGDGKTFTFVKPNLMQMNSSFIVTDPKGVLVREVGTMLEENGYQIKVFDLVNLTNSDMFNPFKYMTSELDIDRITEALVEGTKRGDREGEDFWLQAKLLLNRALLGYLYFDSQVRGYEPNLSMVADLLRNLKRPNEKKASPVEKLFKQLEKAMPGNYACRQWELFNSNFEAETRTSVLAIVATQYSIFDHEAVTNLIKSDTMNMDTWNTEKTAVFVAISETNKAYSFLVSTFFTVVFDQLTHQVDAIIQGQKKGYGPENLLHVQFIFDEFANCGKIPHFNEVLSSIRSREMSIKIIIQAISQLDSLYGLPARKSIVNNCATLLFLGTNDEDTMKYFSMRAGKQTIIQTSYSEQRGQRVSGTTSRQSHQRDLMTPDEIARIGVDEALVFITKQNVFRDKKARVTDHPMKDRLANHYKDDTWYDYKRFMEDGAEFIDAVMTGKIKEKQVWAPDMANYQAFVESNGFNNQFSKVPESPVYEQVPVTVPEITSEDQSQTLSTGENQFKIVDMETEEIFELPPEDRSDTFGEVSLNDERLDV</sequence>
<accession>A0A3S4NHP8</accession>
<evidence type="ECO:0000256" key="8">
    <source>
        <dbReference type="SAM" id="Phobius"/>
    </source>
</evidence>
<keyword evidence="5 8" id="KW-1133">Transmembrane helix</keyword>
<dbReference type="SUPFAM" id="SSF52540">
    <property type="entry name" value="P-loop containing nucleoside triphosphate hydrolases"/>
    <property type="match status" value="1"/>
</dbReference>
<dbReference type="PANTHER" id="PTHR37937">
    <property type="entry name" value="CONJUGATIVE TRANSFER: DNA TRANSPORT"/>
    <property type="match status" value="1"/>
</dbReference>
<proteinExistence type="inferred from homology"/>
<protein>
    <submittedName>
        <fullName evidence="9">Conjugal transfer protein traG</fullName>
    </submittedName>
</protein>
<keyword evidence="4 8" id="KW-0812">Transmembrane</keyword>
<dbReference type="AlphaFoldDB" id="A0A3S4NHP8"/>
<evidence type="ECO:0000256" key="5">
    <source>
        <dbReference type="ARBA" id="ARBA00022989"/>
    </source>
</evidence>
<dbReference type="PANTHER" id="PTHR37937:SF1">
    <property type="entry name" value="CONJUGATIVE TRANSFER: DNA TRANSPORT"/>
    <property type="match status" value="1"/>
</dbReference>
<dbReference type="NCBIfam" id="NF045973">
    <property type="entry name" value="conju_CD1115"/>
    <property type="match status" value="1"/>
</dbReference>
<evidence type="ECO:0000256" key="7">
    <source>
        <dbReference type="SAM" id="MobiDB-lite"/>
    </source>
</evidence>
<feature type="compositionally biased region" description="Polar residues" evidence="7">
    <location>
        <begin position="497"/>
        <end position="513"/>
    </location>
</feature>
<keyword evidence="3" id="KW-1003">Cell membrane</keyword>
<organism evidence="9 11">
    <name type="scientific">Streptococcus anginosus</name>
    <dbReference type="NCBI Taxonomy" id="1328"/>
    <lineage>
        <taxon>Bacteria</taxon>
        <taxon>Bacillati</taxon>
        <taxon>Bacillota</taxon>
        <taxon>Bacilli</taxon>
        <taxon>Lactobacillales</taxon>
        <taxon>Streptococcaceae</taxon>
        <taxon>Streptococcus</taxon>
        <taxon>Streptococcus anginosus group</taxon>
    </lineage>
</organism>
<feature type="region of interest" description="Disordered" evidence="7">
    <location>
        <begin position="665"/>
        <end position="685"/>
    </location>
</feature>